<keyword evidence="16" id="KW-0808">Transferase</keyword>
<feature type="region of interest" description="Disordered" evidence="21">
    <location>
        <begin position="18"/>
        <end position="45"/>
    </location>
</feature>
<dbReference type="OrthoDB" id="3251181at2759"/>
<evidence type="ECO:0000256" key="21">
    <source>
        <dbReference type="SAM" id="MobiDB-lite"/>
    </source>
</evidence>
<evidence type="ECO:0000256" key="2">
    <source>
        <dbReference type="ARBA" id="ARBA00022578"/>
    </source>
</evidence>
<dbReference type="Pfam" id="PF22936">
    <property type="entry name" value="Pol_BBD"/>
    <property type="match status" value="1"/>
</dbReference>
<dbReference type="PROSITE" id="PS50994">
    <property type="entry name" value="INTEGRASE"/>
    <property type="match status" value="1"/>
</dbReference>
<evidence type="ECO:0000313" key="24">
    <source>
        <dbReference type="Proteomes" id="UP000623467"/>
    </source>
</evidence>
<keyword evidence="4" id="KW-0645">Protease</keyword>
<dbReference type="InterPro" id="IPR001584">
    <property type="entry name" value="Integrase_cat-core"/>
</dbReference>
<dbReference type="GO" id="GO:0006310">
    <property type="term" value="P:DNA recombination"/>
    <property type="evidence" value="ECO:0007669"/>
    <property type="project" value="UniProtKB-KW"/>
</dbReference>
<evidence type="ECO:0000256" key="12">
    <source>
        <dbReference type="ARBA" id="ARBA00022842"/>
    </source>
</evidence>
<comment type="catalytic activity">
    <reaction evidence="20">
        <text>DNA(n) + a 2'-deoxyribonucleoside 5'-triphosphate = DNA(n+1) + diphosphate</text>
        <dbReference type="Rhea" id="RHEA:22508"/>
        <dbReference type="Rhea" id="RHEA-COMP:17339"/>
        <dbReference type="Rhea" id="RHEA-COMP:17340"/>
        <dbReference type="ChEBI" id="CHEBI:33019"/>
        <dbReference type="ChEBI" id="CHEBI:61560"/>
        <dbReference type="ChEBI" id="CHEBI:173112"/>
        <dbReference type="EC" id="2.7.7.7"/>
    </reaction>
</comment>
<evidence type="ECO:0000256" key="7">
    <source>
        <dbReference type="ARBA" id="ARBA00022723"/>
    </source>
</evidence>
<proteinExistence type="predicted"/>
<evidence type="ECO:0000256" key="18">
    <source>
        <dbReference type="ARBA" id="ARBA00023172"/>
    </source>
</evidence>
<dbReference type="EMBL" id="JACAZH010000052">
    <property type="protein sequence ID" value="KAF7333659.1"/>
    <property type="molecule type" value="Genomic_DNA"/>
</dbReference>
<reference evidence="23" key="1">
    <citation type="submission" date="2020-05" db="EMBL/GenBank/DDBJ databases">
        <title>Mycena genomes resolve the evolution of fungal bioluminescence.</title>
        <authorList>
            <person name="Tsai I.J."/>
        </authorList>
    </citation>
    <scope>NUCLEOTIDE SEQUENCE</scope>
    <source>
        <strain evidence="23">160909Yilan</strain>
    </source>
</reference>
<dbReference type="GO" id="GO:0006508">
    <property type="term" value="P:proteolysis"/>
    <property type="evidence" value="ECO:0007669"/>
    <property type="project" value="UniProtKB-KW"/>
</dbReference>
<evidence type="ECO:0000256" key="17">
    <source>
        <dbReference type="ARBA" id="ARBA00023113"/>
    </source>
</evidence>
<feature type="compositionally biased region" description="Basic and acidic residues" evidence="21">
    <location>
        <begin position="28"/>
        <end position="45"/>
    </location>
</feature>
<protein>
    <submittedName>
        <fullName evidence="23">Transcription factor</fullName>
    </submittedName>
</protein>
<evidence type="ECO:0000256" key="19">
    <source>
        <dbReference type="ARBA" id="ARBA00048173"/>
    </source>
</evidence>
<dbReference type="GO" id="GO:0004519">
    <property type="term" value="F:endonuclease activity"/>
    <property type="evidence" value="ECO:0007669"/>
    <property type="project" value="UniProtKB-KW"/>
</dbReference>
<keyword evidence="18" id="KW-0233">DNA recombination</keyword>
<organism evidence="23 24">
    <name type="scientific">Mycena sanguinolenta</name>
    <dbReference type="NCBI Taxonomy" id="230812"/>
    <lineage>
        <taxon>Eukaryota</taxon>
        <taxon>Fungi</taxon>
        <taxon>Dikarya</taxon>
        <taxon>Basidiomycota</taxon>
        <taxon>Agaricomycotina</taxon>
        <taxon>Agaricomycetes</taxon>
        <taxon>Agaricomycetidae</taxon>
        <taxon>Agaricales</taxon>
        <taxon>Marasmiineae</taxon>
        <taxon>Mycenaceae</taxon>
        <taxon>Mycena</taxon>
    </lineage>
</organism>
<evidence type="ECO:0000256" key="20">
    <source>
        <dbReference type="ARBA" id="ARBA00049244"/>
    </source>
</evidence>
<feature type="region of interest" description="Disordered" evidence="21">
    <location>
        <begin position="220"/>
        <end position="277"/>
    </location>
</feature>
<dbReference type="GO" id="GO:0005524">
    <property type="term" value="F:ATP binding"/>
    <property type="evidence" value="ECO:0007669"/>
    <property type="project" value="UniProtKB-KW"/>
</dbReference>
<keyword evidence="7" id="KW-0479">Metal-binding</keyword>
<dbReference type="InterPro" id="IPR039537">
    <property type="entry name" value="Retrotran_Ty1/copia-like"/>
</dbReference>
<dbReference type="InterPro" id="IPR036397">
    <property type="entry name" value="RNaseH_sf"/>
</dbReference>
<dbReference type="InterPro" id="IPR057670">
    <property type="entry name" value="SH3_retrovirus"/>
</dbReference>
<dbReference type="Proteomes" id="UP000623467">
    <property type="component" value="Unassembled WGS sequence"/>
</dbReference>
<keyword evidence="5" id="KW-0548">Nucleotidyltransferase</keyword>
<dbReference type="GO" id="GO:0005634">
    <property type="term" value="C:nucleus"/>
    <property type="evidence" value="ECO:0007669"/>
    <property type="project" value="UniProtKB-ARBA"/>
</dbReference>
<accession>A0A8H6X3N8</accession>
<dbReference type="GO" id="GO:0032196">
    <property type="term" value="P:transposition"/>
    <property type="evidence" value="ECO:0007669"/>
    <property type="project" value="UniProtKB-KW"/>
</dbReference>
<evidence type="ECO:0000256" key="16">
    <source>
        <dbReference type="ARBA" id="ARBA00022932"/>
    </source>
</evidence>
<evidence type="ECO:0000256" key="5">
    <source>
        <dbReference type="ARBA" id="ARBA00022695"/>
    </source>
</evidence>
<dbReference type="Pfam" id="PF25597">
    <property type="entry name" value="SH3_retrovirus"/>
    <property type="match status" value="1"/>
</dbReference>
<evidence type="ECO:0000256" key="15">
    <source>
        <dbReference type="ARBA" id="ARBA00022918"/>
    </source>
</evidence>
<keyword evidence="6" id="KW-0540">Nuclease</keyword>
<dbReference type="AlphaFoldDB" id="A0A8H6X3N8"/>
<comment type="catalytic activity">
    <reaction evidence="19">
        <text>DNA(n) + a 2'-deoxyribonucleoside 5'-triphosphate = DNA(n+1) + diphosphate</text>
        <dbReference type="Rhea" id="RHEA:22508"/>
        <dbReference type="Rhea" id="RHEA-COMP:17339"/>
        <dbReference type="Rhea" id="RHEA-COMP:17340"/>
        <dbReference type="ChEBI" id="CHEBI:33019"/>
        <dbReference type="ChEBI" id="CHEBI:61560"/>
        <dbReference type="ChEBI" id="CHEBI:173112"/>
        <dbReference type="EC" id="2.7.7.49"/>
    </reaction>
</comment>
<feature type="compositionally biased region" description="Polar residues" evidence="21">
    <location>
        <begin position="771"/>
        <end position="803"/>
    </location>
</feature>
<keyword evidence="14" id="KW-0229">DNA integration</keyword>
<keyword evidence="8" id="KW-0547">Nucleotide-binding</keyword>
<keyword evidence="9" id="KW-0255">Endonuclease</keyword>
<keyword evidence="24" id="KW-1185">Reference proteome</keyword>
<dbReference type="GO" id="GO:0003723">
    <property type="term" value="F:RNA binding"/>
    <property type="evidence" value="ECO:0007669"/>
    <property type="project" value="UniProtKB-KW"/>
</dbReference>
<dbReference type="PANTHER" id="PTHR42648:SF11">
    <property type="entry name" value="TRANSPOSON TY4-P GAG-POL POLYPROTEIN"/>
    <property type="match status" value="1"/>
</dbReference>
<feature type="domain" description="Integrase catalytic" evidence="22">
    <location>
        <begin position="509"/>
        <end position="677"/>
    </location>
</feature>
<dbReference type="GO" id="GO:0003964">
    <property type="term" value="F:RNA-directed DNA polymerase activity"/>
    <property type="evidence" value="ECO:0007669"/>
    <property type="project" value="UniProtKB-KW"/>
</dbReference>
<keyword evidence="12" id="KW-0460">Magnesium</keyword>
<keyword evidence="3" id="KW-1188">Viral release from host cell</keyword>
<dbReference type="GO" id="GO:0003887">
    <property type="term" value="F:DNA-directed DNA polymerase activity"/>
    <property type="evidence" value="ECO:0007669"/>
    <property type="project" value="UniProtKB-KW"/>
</dbReference>
<evidence type="ECO:0000256" key="8">
    <source>
        <dbReference type="ARBA" id="ARBA00022741"/>
    </source>
</evidence>
<gene>
    <name evidence="23" type="ORF">MSAN_02409000</name>
</gene>
<dbReference type="Pfam" id="PF14223">
    <property type="entry name" value="Retrotran_gag_2"/>
    <property type="match status" value="1"/>
</dbReference>
<dbReference type="GO" id="GO:0046872">
    <property type="term" value="F:metal ion binding"/>
    <property type="evidence" value="ECO:0007669"/>
    <property type="project" value="UniProtKB-KW"/>
</dbReference>
<dbReference type="InterPro" id="IPR012337">
    <property type="entry name" value="RNaseH-like_sf"/>
</dbReference>
<evidence type="ECO:0000259" key="22">
    <source>
        <dbReference type="PROSITE" id="PS50994"/>
    </source>
</evidence>
<comment type="caution">
    <text evidence="23">The sequence shown here is derived from an EMBL/GenBank/DDBJ whole genome shotgun (WGS) entry which is preliminary data.</text>
</comment>
<keyword evidence="11" id="KW-0067">ATP-binding</keyword>
<keyword evidence="15" id="KW-0695">RNA-directed DNA polymerase</keyword>
<dbReference type="Gene3D" id="3.30.420.10">
    <property type="entry name" value="Ribonuclease H-like superfamily/Ribonuclease H"/>
    <property type="match status" value="1"/>
</dbReference>
<evidence type="ECO:0000256" key="14">
    <source>
        <dbReference type="ARBA" id="ARBA00022908"/>
    </source>
</evidence>
<sequence length="980" mass="108007">MASELGLSKKITEFLTGQPGFRKHLTGRAKEPPKPADLKENATKAEQEAHEKLVDEYEDDMDEYLQKQAAIASILTNSWPDDVHQQLIGIRPVHKLWASFCALFENKSVLGMVDLLVDLLRIECTGDEDEDVLAVIDRFIKKRNEYISAGGQLPEEVYAAFLIKAMPSAYRSTILTTFTAAATIGAPLNFETVRTQLKEAIQFDVAQANRKREEAKAMAAKFERHKQQQQQPKRQRCANCNIPGHPKEECRKPGGDKEGVPFPRRDEDTGKGKAAAAEQQLYDASESHAYIATAVPESALRASGTQSLRLLDTGASQHYDGNLANFISIRPCKPYRIQTASGVEYATQIGTIEFACRQGDVKKTFTLSNTYYLKSCTTGLISLTRLRKRGLIFSNAENGYGELTDSKTGRTILRVAERDGVYPLTTWRPERATAAASHAHAKSARKPLTRKEAHERLGHIAHSTIETMARNGSALGFEVDLSTPIVQCEVCIRAKMKGVRISKRHRDPRSKKPGDFVSGDLWGPTRVAARGGYHYYGTFLDDNSDLAYVYLQKGKTEVETLGHYRDFEASLKTQHGVDIKVFGTDHGKEYTGGLFDKHLASKGTARQLTPHDTPQLNGAAERLNGTIAGQMRALLLSSGLPKSFWGLAVMYVVWLRNRTPTKKTAPKSPYEVVTGEKPDLSRARKFGCRVWVRVHGGSKLDERGVEAKWVGPSIETPDSHRIYWPTKGTVTVERDVRFDDETTFPVEKDEGDIPVPGSEGKEGKSAEIRGNTAQQESARTSEPNITIPSPSASPEHSTTQGELPNSPSTHPTTPPSEDKPSDASENLNTTAEDIAPGNPDAAASETASNVGEEPTRRPRKPSSYIRSLQRGEGVTSGGGRQFRKYTRGLQVPNDDGNSRASIAYATAVVPSSFRHAQKSKKWPEWRAASKREVTKLEDHAIFPVAMRDVAGNVPRGRAPVLLRRPPPLSQDIPSLVGLTV</sequence>
<keyword evidence="13" id="KW-0694">RNA-binding</keyword>
<dbReference type="PANTHER" id="PTHR42648">
    <property type="entry name" value="TRANSPOSASE, PUTATIVE-RELATED"/>
    <property type="match status" value="1"/>
</dbReference>
<dbReference type="GO" id="GO:0015074">
    <property type="term" value="P:DNA integration"/>
    <property type="evidence" value="ECO:0007669"/>
    <property type="project" value="UniProtKB-KW"/>
</dbReference>
<feature type="compositionally biased region" description="Basic and acidic residues" evidence="21">
    <location>
        <begin position="245"/>
        <end position="271"/>
    </location>
</feature>
<evidence type="ECO:0000256" key="10">
    <source>
        <dbReference type="ARBA" id="ARBA00022801"/>
    </source>
</evidence>
<evidence type="ECO:0000313" key="23">
    <source>
        <dbReference type="EMBL" id="KAF7333659.1"/>
    </source>
</evidence>
<dbReference type="GO" id="GO:0008233">
    <property type="term" value="F:peptidase activity"/>
    <property type="evidence" value="ECO:0007669"/>
    <property type="project" value="UniProtKB-KW"/>
</dbReference>
<comment type="function">
    <text evidence="1">The aspartyl protease (PR) mediates the proteolytic cleavages of the Gag and Gag-Pol polyproteins after assembly of the VLP.</text>
</comment>
<evidence type="ECO:0000256" key="11">
    <source>
        <dbReference type="ARBA" id="ARBA00022840"/>
    </source>
</evidence>
<evidence type="ECO:0000256" key="9">
    <source>
        <dbReference type="ARBA" id="ARBA00022759"/>
    </source>
</evidence>
<feature type="region of interest" description="Disordered" evidence="21">
    <location>
        <begin position="734"/>
        <end position="897"/>
    </location>
</feature>
<keyword evidence="10" id="KW-0378">Hydrolase</keyword>
<evidence type="ECO:0000256" key="6">
    <source>
        <dbReference type="ARBA" id="ARBA00022722"/>
    </source>
</evidence>
<dbReference type="InterPro" id="IPR054722">
    <property type="entry name" value="PolX-like_BBD"/>
</dbReference>
<evidence type="ECO:0000256" key="1">
    <source>
        <dbReference type="ARBA" id="ARBA00002180"/>
    </source>
</evidence>
<evidence type="ECO:0000256" key="4">
    <source>
        <dbReference type="ARBA" id="ARBA00022670"/>
    </source>
</evidence>
<evidence type="ECO:0000256" key="13">
    <source>
        <dbReference type="ARBA" id="ARBA00022884"/>
    </source>
</evidence>
<keyword evidence="17" id="KW-0917">Virion maturation</keyword>
<keyword evidence="2" id="KW-0815">Transposition</keyword>
<name>A0A8H6X3N8_9AGAR</name>
<evidence type="ECO:0000256" key="3">
    <source>
        <dbReference type="ARBA" id="ARBA00022612"/>
    </source>
</evidence>
<dbReference type="SUPFAM" id="SSF53098">
    <property type="entry name" value="Ribonuclease H-like"/>
    <property type="match status" value="1"/>
</dbReference>
<keyword evidence="16" id="KW-0239">DNA-directed DNA polymerase</keyword>